<evidence type="ECO:0008006" key="3">
    <source>
        <dbReference type="Google" id="ProtNLM"/>
    </source>
</evidence>
<gene>
    <name evidence="1" type="ORF">AMOR_14930</name>
</gene>
<accession>A0ABN6MRG5</accession>
<name>A0ABN6MRG5_9BACT</name>
<reference evidence="2" key="1">
    <citation type="journal article" date="2022" name="Int. J. Syst. Evol. Microbiol.">
        <title>Anaeromyxobacter oryzae sp. nov., Anaeromyxobacter diazotrophicus sp. nov. and Anaeromyxobacter paludicola sp. nov., isolated from paddy soils.</title>
        <authorList>
            <person name="Itoh H."/>
            <person name="Xu Z."/>
            <person name="Mise K."/>
            <person name="Masuda Y."/>
            <person name="Ushijima N."/>
            <person name="Hayakawa C."/>
            <person name="Shiratori Y."/>
            <person name="Senoo K."/>
        </authorList>
    </citation>
    <scope>NUCLEOTIDE SEQUENCE [LARGE SCALE GENOMIC DNA]</scope>
    <source>
        <strain evidence="2">Red232</strain>
    </source>
</reference>
<evidence type="ECO:0000313" key="2">
    <source>
        <dbReference type="Proteomes" id="UP001162891"/>
    </source>
</evidence>
<keyword evidence="2" id="KW-1185">Reference proteome</keyword>
<dbReference type="EMBL" id="AP025591">
    <property type="protein sequence ID" value="BDG02497.1"/>
    <property type="molecule type" value="Genomic_DNA"/>
</dbReference>
<sequence>MPAIDLRRPAVVTDDFRRRVADLLAPSGFAPRAKGDLVRRRGKNVHRVGFSSSQRNTEGHVACSVSLGFEDAAVRAQSPGWAAGGFLDGPEFDGSWQRSNIAVPGDADALADLVMKRLEFLELMESPETVLSETSRRYVPGLVEPRVIVPYLAVRLGRDAALSYARALLGGRPELWPAFAGACGRGNAPGGHADHGSQLATALADVEAVPPPAAPADVVPSADPRAAALRCFFGRQLRAWGEPEAAAALRRLPDADVHGSYAAQKAVEEPLVDSAAAARVVLRCVLGEDRIPRRPAPRPRLFQYHALHEPFA</sequence>
<dbReference type="Proteomes" id="UP001162891">
    <property type="component" value="Chromosome"/>
</dbReference>
<proteinExistence type="predicted"/>
<organism evidence="1 2">
    <name type="scientific">Anaeromyxobacter oryzae</name>
    <dbReference type="NCBI Taxonomy" id="2918170"/>
    <lineage>
        <taxon>Bacteria</taxon>
        <taxon>Pseudomonadati</taxon>
        <taxon>Myxococcota</taxon>
        <taxon>Myxococcia</taxon>
        <taxon>Myxococcales</taxon>
        <taxon>Cystobacterineae</taxon>
        <taxon>Anaeromyxobacteraceae</taxon>
        <taxon>Anaeromyxobacter</taxon>
    </lineage>
</organism>
<protein>
    <recommendedName>
        <fullName evidence="3">DUF4304 domain-containing protein</fullName>
    </recommendedName>
</protein>
<dbReference type="RefSeq" id="WP_248360181.1">
    <property type="nucleotide sequence ID" value="NZ_AP025591.1"/>
</dbReference>
<evidence type="ECO:0000313" key="1">
    <source>
        <dbReference type="EMBL" id="BDG02497.1"/>
    </source>
</evidence>